<comment type="caution">
    <text evidence="1">The sequence shown here is derived from an EMBL/GenBank/DDBJ whole genome shotgun (WGS) entry which is preliminary data.</text>
</comment>
<evidence type="ECO:0000313" key="1">
    <source>
        <dbReference type="EMBL" id="PIR86323.1"/>
    </source>
</evidence>
<evidence type="ECO:0000313" key="2">
    <source>
        <dbReference type="Proteomes" id="UP000230706"/>
    </source>
</evidence>
<accession>A0A2H0UIU7</accession>
<dbReference type="EMBL" id="PFBF01000035">
    <property type="protein sequence ID" value="PIR86323.1"/>
    <property type="molecule type" value="Genomic_DNA"/>
</dbReference>
<protein>
    <submittedName>
        <fullName evidence="1">Uncharacterized protein</fullName>
    </submittedName>
</protein>
<sequence>MTLLPKGLKKHDVICVEEGDDHPNGTVRLHFFEVEEVGHGCLRCFGLFTRKEAIFEIVGRPKKIRYPMWYIQKISKIPEEEVRKKVMAHQETLDMKRDQGITAAQTYRAGTRHLLQE</sequence>
<dbReference type="AlphaFoldDB" id="A0A2H0UIU7"/>
<gene>
    <name evidence="1" type="ORF">COU13_01590</name>
</gene>
<name>A0A2H0UIU7_9BACT</name>
<organism evidence="1 2">
    <name type="scientific">Candidatus Kaiserbacteria bacterium CG10_big_fil_rev_8_21_14_0_10_43_70</name>
    <dbReference type="NCBI Taxonomy" id="1974605"/>
    <lineage>
        <taxon>Bacteria</taxon>
        <taxon>Candidatus Kaiseribacteriota</taxon>
    </lineage>
</organism>
<proteinExistence type="predicted"/>
<dbReference type="Proteomes" id="UP000230706">
    <property type="component" value="Unassembled WGS sequence"/>
</dbReference>
<reference evidence="2" key="1">
    <citation type="submission" date="2017-09" db="EMBL/GenBank/DDBJ databases">
        <title>Depth-based differentiation of microbial function through sediment-hosted aquifers and enrichment of novel symbionts in the deep terrestrial subsurface.</title>
        <authorList>
            <person name="Probst A.J."/>
            <person name="Ladd B."/>
            <person name="Jarett J.K."/>
            <person name="Geller-Mcgrath D.E."/>
            <person name="Sieber C.M.K."/>
            <person name="Emerson J.B."/>
            <person name="Anantharaman K."/>
            <person name="Thomas B.C."/>
            <person name="Malmstrom R."/>
            <person name="Stieglmeier M."/>
            <person name="Klingl A."/>
            <person name="Woyke T."/>
            <person name="Ryan C.M."/>
            <person name="Banfield J.F."/>
        </authorList>
    </citation>
    <scope>NUCLEOTIDE SEQUENCE [LARGE SCALE GENOMIC DNA]</scope>
</reference>